<comment type="caution">
    <text evidence="1">The sequence shown here is derived from an EMBL/GenBank/DDBJ whole genome shotgun (WGS) entry which is preliminary data.</text>
</comment>
<evidence type="ECO:0000313" key="2">
    <source>
        <dbReference type="Proteomes" id="UP001631969"/>
    </source>
</evidence>
<evidence type="ECO:0000313" key="1">
    <source>
        <dbReference type="EMBL" id="MFM9328382.1"/>
    </source>
</evidence>
<proteinExistence type="predicted"/>
<reference evidence="1" key="1">
    <citation type="submission" date="2024-12" db="EMBL/GenBank/DDBJ databases">
        <authorList>
            <person name="Wu N."/>
        </authorList>
    </citation>
    <scope>NUCLEOTIDE SEQUENCE</scope>
    <source>
        <strain evidence="1">P15</strain>
    </source>
</reference>
<dbReference type="Proteomes" id="UP001631969">
    <property type="component" value="Unassembled WGS sequence"/>
</dbReference>
<gene>
    <name evidence="1" type="ORF">ACI1P1_08800</name>
</gene>
<organism evidence="1 2">
    <name type="scientific">Paenibacillus mesotrionivorans</name>
    <dbReference type="NCBI Taxonomy" id="3160968"/>
    <lineage>
        <taxon>Bacteria</taxon>
        <taxon>Bacillati</taxon>
        <taxon>Bacillota</taxon>
        <taxon>Bacilli</taxon>
        <taxon>Bacillales</taxon>
        <taxon>Paenibacillaceae</taxon>
        <taxon>Paenibacillus</taxon>
    </lineage>
</organism>
<protein>
    <submittedName>
        <fullName evidence="1">Acyl-CoA dehydratase activase-related protein</fullName>
    </submittedName>
</protein>
<sequence length="1440" mass="158808">MRDRLCMGLDIGSTTVKLVILDGHGQLIYDKYERHYSDIRTTTFRLLKEACVRYSGSSVSVRVTGSGGIAVSKWLGLPFIQEVVAGTEAVERFIPHTDVAIELGGEDAKITFFQGTVDQRMNGACAGGTGAFVDQMAALLQTDAAGLNELAGRYQTLYPIASRCGVFAKTDVQPLLNEGANREDIAASVFQAVVNQTIGGLAGGKKIKGNVAFLGGPLYYLTELRRRFIETLALPPEQVIMPAHSQLYVAMGAALSARGDEPVTIKSLGASLPRLFEAREEASGRLAPLFASEEELEQFRHRHNRTVGQRSLADYAGKCFLGIDAGSTTTKAALIDEEGNLLFTRYMRNGGKPLQSAVSIVREMYQEMPAGATVAGATITGYGEGLIQAALGAEWGEIETVAHYKAASYFLPEVDLIIDIGGQDMKCLRIKNGAIDSIMLNEACSSGCGSFLESFAESLQMNVEEFAQNALLAKEPLDLGSRCTVFMNSKVKQAQKEGATVGEISAGLSYSVIHNALYKVIKIRNPEELGRHIVVQGGTFKNDAVLRAFERLTGRETVRPEIAGIMGAFGAALIARERGAANERSTLLGAEALELLAFESKMERCKLCGNQCLMTVNSFGDGRRHVTGNRCERGAGGEKSCGDTPNLFDYKYKRLFGYKSLPEEEAVRGKVGIPRVLNMYENYPFWHTFFTALKFRVELSPKSTRRLYEQGLESVPSDTVCFPAKLTHGHVTSLAKRDVRFIFYPCLPYERNEHPDANDHYNCPVVASYPEVLHNNLDVLKEREVPFLYPYLPYDNTERLARRLYEELQEYGVTRHEVEAAVLAAREEETRAQADIRRKGEETLQMLKATGQRGIVLAGRPYHLDPEIHHGIPDLVAGMGLAVLTEDSVAHLEKVERPLTFVDQWMYHSRLYAAASLVAREPNLELVQLNSFGCGIDAITGDQVKEILEQSGRMFTLLKIDEGSNLGAVRIRIRSLLAAMEERRALERKRTDTGGTAAAAAAPGRGKRTRRLFTEDMRRNHTILVPQMSPIHFELLEEAFQASGYNLKVITTTDKKTVDAGLQFVNNDACFPSILVVGQLVSALKSGKYDPKNTSVMITQTGGGCRATNYIGFLRKALADAGFGDVAVIPLGFTSEPSGPGFKVSLGLLNKGVMAFAYGDLLMRLLYRTRPYELEAGAAAALFRKWMDRCKESVRSGKRNVYKATIRSIVEDFEGLPLHDGRKPRVGVVGEILIKFHPGANNDIVGYLEQEGMEAVVPDLLDFFLYCIYDSDFYYKKLNRKVSKHLAMQAVTKILEGYRTEMRAALSKSTRFTPPHTIMELTRKVEGLVSLGNQCGEGWLLTAEMVELIEDGVHNIACLQPFACLPNHITGRGMFKTLKERYPHANLAAIDYDPGAAEVNQLNRLKLMIAGALKMNRPAEEEETPLPEPVQTAKEYLSFS</sequence>
<name>A0ACC7NZA0_9BACL</name>
<keyword evidence="2" id="KW-1185">Reference proteome</keyword>
<dbReference type="EMBL" id="JBJURJ010000005">
    <property type="protein sequence ID" value="MFM9328382.1"/>
    <property type="molecule type" value="Genomic_DNA"/>
</dbReference>
<accession>A0ACC7NZA0</accession>